<feature type="compositionally biased region" description="Acidic residues" evidence="1">
    <location>
        <begin position="419"/>
        <end position="432"/>
    </location>
</feature>
<organism evidence="4 5">
    <name type="scientific">Bugula neritina</name>
    <name type="common">Brown bryozoan</name>
    <name type="synonym">Sertularia neritina</name>
    <dbReference type="NCBI Taxonomy" id="10212"/>
    <lineage>
        <taxon>Eukaryota</taxon>
        <taxon>Metazoa</taxon>
        <taxon>Spiralia</taxon>
        <taxon>Lophotrochozoa</taxon>
        <taxon>Bryozoa</taxon>
        <taxon>Gymnolaemata</taxon>
        <taxon>Cheilostomatida</taxon>
        <taxon>Flustrina</taxon>
        <taxon>Buguloidea</taxon>
        <taxon>Bugulidae</taxon>
        <taxon>Bugula</taxon>
    </lineage>
</organism>
<evidence type="ECO:0000256" key="1">
    <source>
        <dbReference type="SAM" id="MobiDB-lite"/>
    </source>
</evidence>
<keyword evidence="2" id="KW-0812">Transmembrane</keyword>
<sequence length="468" mass="52653">MKILNIIILLASVCYSHTFEIATNFLSACSGRNINTEETRCPTSSIIKLKSVTIYASPDSTAIEAADKQCLQVSQCKRVIHNARDFGLSKEYQHLFAWFQNKCEGKNICDGGMLPLWWALTGSIKDDAGPSRKCPEIGTKYFTGVYVHLDCLLGEEVNTVPPPPDTTPKTRPTTPTSTTAFPVFIPIYQPYLEGREKIILAVAIGLAIAILIVLLIVLYCCERYRNHKNFLKLLRSLGAPQAQDNYDDDYSKTETWTNETINPDALGEYTGVKPDEFLTMTKQTMEKSGQIMYESAIGSMTTGRRNSCSTLNRNSSYGGYSSHPHVESGYVNRAMAYDSEENLDLEKRMAATLNVHDETEEEDGVSESEDAGEYVESADGYEERADEYEERAERYEEKANEYEEREDGYDERTDKSDDKVDEYDDFHEEYSDDTFTSLSDEIWQSISTPTMSGDQQIPGDGKRTGAED</sequence>
<evidence type="ECO:0000313" key="5">
    <source>
        <dbReference type="Proteomes" id="UP000593567"/>
    </source>
</evidence>
<feature type="signal peptide" evidence="3">
    <location>
        <begin position="1"/>
        <end position="18"/>
    </location>
</feature>
<gene>
    <name evidence="4" type="ORF">EB796_005022</name>
</gene>
<protein>
    <submittedName>
        <fullName evidence="4">Uncharacterized protein</fullName>
    </submittedName>
</protein>
<keyword evidence="3" id="KW-0732">Signal</keyword>
<dbReference type="EMBL" id="VXIV02000690">
    <property type="protein sequence ID" value="KAF6036677.1"/>
    <property type="molecule type" value="Genomic_DNA"/>
</dbReference>
<dbReference type="Proteomes" id="UP000593567">
    <property type="component" value="Unassembled WGS sequence"/>
</dbReference>
<reference evidence="4" key="1">
    <citation type="submission" date="2020-06" db="EMBL/GenBank/DDBJ databases">
        <title>Draft genome of Bugula neritina, a colonial animal packing powerful symbionts and potential medicines.</title>
        <authorList>
            <person name="Rayko M."/>
        </authorList>
    </citation>
    <scope>NUCLEOTIDE SEQUENCE [LARGE SCALE GENOMIC DNA]</scope>
    <source>
        <strain evidence="4">Kwan_BN1</strain>
    </source>
</reference>
<name>A0A7J7KEF2_BUGNE</name>
<feature type="chain" id="PRO_5029596219" evidence="3">
    <location>
        <begin position="19"/>
        <end position="468"/>
    </location>
</feature>
<comment type="caution">
    <text evidence="4">The sequence shown here is derived from an EMBL/GenBank/DDBJ whole genome shotgun (WGS) entry which is preliminary data.</text>
</comment>
<feature type="transmembrane region" description="Helical" evidence="2">
    <location>
        <begin position="198"/>
        <end position="221"/>
    </location>
</feature>
<proteinExistence type="predicted"/>
<keyword evidence="2" id="KW-0472">Membrane</keyword>
<accession>A0A7J7KEF2</accession>
<keyword evidence="2" id="KW-1133">Transmembrane helix</keyword>
<feature type="compositionally biased region" description="Acidic residues" evidence="1">
    <location>
        <begin position="358"/>
        <end position="373"/>
    </location>
</feature>
<evidence type="ECO:0000256" key="2">
    <source>
        <dbReference type="SAM" id="Phobius"/>
    </source>
</evidence>
<evidence type="ECO:0000256" key="3">
    <source>
        <dbReference type="SAM" id="SignalP"/>
    </source>
</evidence>
<feature type="compositionally biased region" description="Basic and acidic residues" evidence="1">
    <location>
        <begin position="391"/>
        <end position="402"/>
    </location>
</feature>
<keyword evidence="5" id="KW-1185">Reference proteome</keyword>
<evidence type="ECO:0000313" key="4">
    <source>
        <dbReference type="EMBL" id="KAF6036677.1"/>
    </source>
</evidence>
<dbReference type="AlphaFoldDB" id="A0A7J7KEF2"/>
<feature type="region of interest" description="Disordered" evidence="1">
    <location>
        <begin position="355"/>
        <end position="468"/>
    </location>
</feature>
<feature type="compositionally biased region" description="Polar residues" evidence="1">
    <location>
        <begin position="433"/>
        <end position="455"/>
    </location>
</feature>